<evidence type="ECO:0000313" key="1">
    <source>
        <dbReference type="EMBL" id="KAF2887912.1"/>
    </source>
</evidence>
<dbReference type="AlphaFoldDB" id="A0A8K0CMG2"/>
<dbReference type="EMBL" id="VTPC01081157">
    <property type="protein sequence ID" value="KAF2887912.1"/>
    <property type="molecule type" value="Genomic_DNA"/>
</dbReference>
<name>A0A8K0CMG2_IGNLU</name>
<comment type="caution">
    <text evidence="1">The sequence shown here is derived from an EMBL/GenBank/DDBJ whole genome shotgun (WGS) entry which is preliminary data.</text>
</comment>
<dbReference type="Proteomes" id="UP000801492">
    <property type="component" value="Unassembled WGS sequence"/>
</dbReference>
<sequence length="125" mass="13843">MQAANETIAQYTVALRKLSSTCNFVYPEPTCKKSIAQVFLQAQFIRGLSDPTIREKLLQEKDLTFGNATKIALALEASKLGNRVLSSSTEGEVNKSLYQNLLDVKILQVKIQSTPIESPTKLNLK</sequence>
<reference evidence="1" key="1">
    <citation type="submission" date="2019-08" db="EMBL/GenBank/DDBJ databases">
        <title>The genome of the North American firefly Photinus pyralis.</title>
        <authorList>
            <consortium name="Photinus pyralis genome working group"/>
            <person name="Fallon T.R."/>
            <person name="Sander Lower S.E."/>
            <person name="Weng J.-K."/>
        </authorList>
    </citation>
    <scope>NUCLEOTIDE SEQUENCE</scope>
    <source>
        <strain evidence="1">TRF0915ILg1</strain>
        <tissue evidence="1">Whole body</tissue>
    </source>
</reference>
<dbReference type="OrthoDB" id="6770330at2759"/>
<protein>
    <submittedName>
        <fullName evidence="1">Uncharacterized protein</fullName>
    </submittedName>
</protein>
<organism evidence="1 2">
    <name type="scientific">Ignelater luminosus</name>
    <name type="common">Cucubano</name>
    <name type="synonym">Pyrophorus luminosus</name>
    <dbReference type="NCBI Taxonomy" id="2038154"/>
    <lineage>
        <taxon>Eukaryota</taxon>
        <taxon>Metazoa</taxon>
        <taxon>Ecdysozoa</taxon>
        <taxon>Arthropoda</taxon>
        <taxon>Hexapoda</taxon>
        <taxon>Insecta</taxon>
        <taxon>Pterygota</taxon>
        <taxon>Neoptera</taxon>
        <taxon>Endopterygota</taxon>
        <taxon>Coleoptera</taxon>
        <taxon>Polyphaga</taxon>
        <taxon>Elateriformia</taxon>
        <taxon>Elateroidea</taxon>
        <taxon>Elateridae</taxon>
        <taxon>Agrypninae</taxon>
        <taxon>Pyrophorini</taxon>
        <taxon>Ignelater</taxon>
    </lineage>
</organism>
<gene>
    <name evidence="1" type="ORF">ILUMI_18261</name>
</gene>
<proteinExistence type="predicted"/>
<keyword evidence="2" id="KW-1185">Reference proteome</keyword>
<evidence type="ECO:0000313" key="2">
    <source>
        <dbReference type="Proteomes" id="UP000801492"/>
    </source>
</evidence>
<accession>A0A8K0CMG2</accession>